<dbReference type="PANTHER" id="PTHR24104">
    <property type="entry name" value="E3 UBIQUITIN-PROTEIN LIGASE NHLRC1-RELATED"/>
    <property type="match status" value="1"/>
</dbReference>
<reference evidence="2" key="1">
    <citation type="submission" date="2018-05" db="EMBL/GenBank/DDBJ databases">
        <authorList>
            <person name="Lanie J.A."/>
            <person name="Ng W.-L."/>
            <person name="Kazmierczak K.M."/>
            <person name="Andrzejewski T.M."/>
            <person name="Davidsen T.M."/>
            <person name="Wayne K.J."/>
            <person name="Tettelin H."/>
            <person name="Glass J.I."/>
            <person name="Rusch D."/>
            <person name="Podicherti R."/>
            <person name="Tsui H.-C.T."/>
            <person name="Winkler M.E."/>
        </authorList>
    </citation>
    <scope>NUCLEOTIDE SEQUENCE</scope>
</reference>
<accession>A0A382JLF5</accession>
<name>A0A382JLF5_9ZZZZ</name>
<evidence type="ECO:0000256" key="1">
    <source>
        <dbReference type="ARBA" id="ARBA00022737"/>
    </source>
</evidence>
<dbReference type="Gene3D" id="2.120.10.30">
    <property type="entry name" value="TolB, C-terminal domain"/>
    <property type="match status" value="4"/>
</dbReference>
<keyword evidence="1" id="KW-0677">Repeat</keyword>
<proteinExistence type="predicted"/>
<dbReference type="InterPro" id="IPR011042">
    <property type="entry name" value="6-blade_b-propeller_TolB-like"/>
</dbReference>
<dbReference type="InterPro" id="IPR001258">
    <property type="entry name" value="NHL_repeat"/>
</dbReference>
<dbReference type="SUPFAM" id="SSF63829">
    <property type="entry name" value="Calcium-dependent phosphotriesterase"/>
    <property type="match status" value="1"/>
</dbReference>
<dbReference type="Pfam" id="PF01436">
    <property type="entry name" value="NHL"/>
    <property type="match status" value="2"/>
</dbReference>
<dbReference type="InterPro" id="IPR050952">
    <property type="entry name" value="TRIM-NHL_E3_ligases"/>
</dbReference>
<organism evidence="2">
    <name type="scientific">marine metagenome</name>
    <dbReference type="NCBI Taxonomy" id="408172"/>
    <lineage>
        <taxon>unclassified sequences</taxon>
        <taxon>metagenomes</taxon>
        <taxon>ecological metagenomes</taxon>
    </lineage>
</organism>
<evidence type="ECO:0000313" key="2">
    <source>
        <dbReference type="EMBL" id="SVC11451.1"/>
    </source>
</evidence>
<dbReference type="PROSITE" id="PS51125">
    <property type="entry name" value="NHL"/>
    <property type="match status" value="4"/>
</dbReference>
<evidence type="ECO:0008006" key="3">
    <source>
        <dbReference type="Google" id="ProtNLM"/>
    </source>
</evidence>
<dbReference type="GO" id="GO:0008270">
    <property type="term" value="F:zinc ion binding"/>
    <property type="evidence" value="ECO:0007669"/>
    <property type="project" value="UniProtKB-KW"/>
</dbReference>
<feature type="non-terminal residue" evidence="2">
    <location>
        <position position="1"/>
    </location>
</feature>
<dbReference type="EMBL" id="UINC01074350">
    <property type="protein sequence ID" value="SVC11451.1"/>
    <property type="molecule type" value="Genomic_DNA"/>
</dbReference>
<gene>
    <name evidence="2" type="ORF">METZ01_LOCUS264305</name>
</gene>
<dbReference type="AlphaFoldDB" id="A0A382JLF5"/>
<sequence length="332" mass="36296">VNRCRTIRPQLGQALALACGSLLAGCGEGPSGEVFDSAIFSEVHVIGSRGNAPGKFVKPRSVAVDRDDNVYVCDMTGRIQKFDPEGNYLLQWQMPETERGRPKGMACDHEGNIVVVEPHYSRINHFTPEGKLVAQWGTHGRERGELSFPRAVAVAPDGSAYVSEFQIVERLQKFGLARESVRVEIRGAGHGPREFNRAEGLSLDATGKLYVADSCNHRVQVFDGDGTFLREHGGPGAASGEFSYPYDVRVDEQGRQYVCEFGNSRVTVLDADDQVLEILGGAGSAPGQFNNPWSLALDSQGNLYVADSKNHRVQKLIRREPAPDFQLSSSPH</sequence>
<protein>
    <recommendedName>
        <fullName evidence="3">SMP-30/Gluconolactonase/LRE-like region domain-containing protein</fullName>
    </recommendedName>
</protein>
<dbReference type="PANTHER" id="PTHR24104:SF25">
    <property type="entry name" value="PROTEIN LIN-41"/>
    <property type="match status" value="1"/>
</dbReference>